<proteinExistence type="predicted"/>
<evidence type="ECO:0000256" key="1">
    <source>
        <dbReference type="SAM" id="MobiDB-lite"/>
    </source>
</evidence>
<comment type="caution">
    <text evidence="2">The sequence shown here is derived from an EMBL/GenBank/DDBJ whole genome shotgun (WGS) entry which is preliminary data.</text>
</comment>
<evidence type="ECO:0008006" key="4">
    <source>
        <dbReference type="Google" id="ProtNLM"/>
    </source>
</evidence>
<dbReference type="RefSeq" id="WP_167117139.1">
    <property type="nucleotide sequence ID" value="NZ_JAANOU010000001.1"/>
</dbReference>
<accession>A0ABX0SY06</accession>
<feature type="compositionally biased region" description="Basic and acidic residues" evidence="1">
    <location>
        <begin position="86"/>
        <end position="98"/>
    </location>
</feature>
<organism evidence="2 3">
    <name type="scientific">Amycolatopsis viridis</name>
    <dbReference type="NCBI Taxonomy" id="185678"/>
    <lineage>
        <taxon>Bacteria</taxon>
        <taxon>Bacillati</taxon>
        <taxon>Actinomycetota</taxon>
        <taxon>Actinomycetes</taxon>
        <taxon>Pseudonocardiales</taxon>
        <taxon>Pseudonocardiaceae</taxon>
        <taxon>Amycolatopsis</taxon>
    </lineage>
</organism>
<evidence type="ECO:0000313" key="3">
    <source>
        <dbReference type="Proteomes" id="UP000754495"/>
    </source>
</evidence>
<gene>
    <name evidence="2" type="ORF">FHX46_003948</name>
</gene>
<protein>
    <recommendedName>
        <fullName evidence="4">Transposase</fullName>
    </recommendedName>
</protein>
<keyword evidence="3" id="KW-1185">Reference proteome</keyword>
<name>A0ABX0SY06_9PSEU</name>
<sequence>MRRRSGRWTTRQPGSPELDEHATLIDVETVVSVRGTAKVGRWLWQVLLHAWLETTELYRIRRVGLLLARHGVLITWPVDEQTEPLLGRRDAGDRDKDQAAGGPGHHRPRPALPRRLARLRWSGALAR</sequence>
<reference evidence="2 3" key="1">
    <citation type="submission" date="2020-03" db="EMBL/GenBank/DDBJ databases">
        <title>Sequencing the genomes of 1000 actinobacteria strains.</title>
        <authorList>
            <person name="Klenk H.-P."/>
        </authorList>
    </citation>
    <scope>NUCLEOTIDE SEQUENCE [LARGE SCALE GENOMIC DNA]</scope>
    <source>
        <strain evidence="2 3">DSM 45668</strain>
    </source>
</reference>
<dbReference type="Proteomes" id="UP000754495">
    <property type="component" value="Unassembled WGS sequence"/>
</dbReference>
<feature type="region of interest" description="Disordered" evidence="1">
    <location>
        <begin position="85"/>
        <end position="111"/>
    </location>
</feature>
<dbReference type="EMBL" id="JAANOU010000001">
    <property type="protein sequence ID" value="NIH81418.1"/>
    <property type="molecule type" value="Genomic_DNA"/>
</dbReference>
<evidence type="ECO:0000313" key="2">
    <source>
        <dbReference type="EMBL" id="NIH81418.1"/>
    </source>
</evidence>